<evidence type="ECO:0000313" key="1">
    <source>
        <dbReference type="EMBL" id="CDW71690.1"/>
    </source>
</evidence>
<accession>A0A077ZQN0</accession>
<organism evidence="1 2">
    <name type="scientific">Stylonychia lemnae</name>
    <name type="common">Ciliate</name>
    <dbReference type="NCBI Taxonomy" id="5949"/>
    <lineage>
        <taxon>Eukaryota</taxon>
        <taxon>Sar</taxon>
        <taxon>Alveolata</taxon>
        <taxon>Ciliophora</taxon>
        <taxon>Intramacronucleata</taxon>
        <taxon>Spirotrichea</taxon>
        <taxon>Stichotrichia</taxon>
        <taxon>Sporadotrichida</taxon>
        <taxon>Oxytrichidae</taxon>
        <taxon>Stylonychinae</taxon>
        <taxon>Stylonychia</taxon>
    </lineage>
</organism>
<dbReference type="EMBL" id="CCKQ01000608">
    <property type="protein sequence ID" value="CDW71690.1"/>
    <property type="molecule type" value="Genomic_DNA"/>
</dbReference>
<dbReference type="Proteomes" id="UP000039865">
    <property type="component" value="Unassembled WGS sequence"/>
</dbReference>
<evidence type="ECO:0000313" key="2">
    <source>
        <dbReference type="Proteomes" id="UP000039865"/>
    </source>
</evidence>
<keyword evidence="2" id="KW-1185">Reference proteome</keyword>
<dbReference type="AlphaFoldDB" id="A0A077ZQN0"/>
<sequence>MRLFKIKALIQQQKKRTSQLFNQFEKKAKELESSNKPMKKKKEDAKNLIFKLIEDFQSENMRFIEGLNLSGQKNQVPFDKLKLIFG</sequence>
<reference evidence="1 2" key="1">
    <citation type="submission" date="2014-06" db="EMBL/GenBank/DDBJ databases">
        <authorList>
            <person name="Swart Estienne"/>
        </authorList>
    </citation>
    <scope>NUCLEOTIDE SEQUENCE [LARGE SCALE GENOMIC DNA]</scope>
    <source>
        <strain evidence="1 2">130c</strain>
    </source>
</reference>
<protein>
    <submittedName>
        <fullName evidence="1">Uncharacterized protein</fullName>
    </submittedName>
</protein>
<proteinExistence type="predicted"/>
<dbReference type="InParanoid" id="A0A077ZQN0"/>
<name>A0A077ZQN0_STYLE</name>
<gene>
    <name evidence="1" type="primary">Contig6227.g6662</name>
    <name evidence="1" type="ORF">STYLEM_638</name>
</gene>